<organism evidence="3 4">
    <name type="scientific">Dipteronia dyeriana</name>
    <dbReference type="NCBI Taxonomy" id="168575"/>
    <lineage>
        <taxon>Eukaryota</taxon>
        <taxon>Viridiplantae</taxon>
        <taxon>Streptophyta</taxon>
        <taxon>Embryophyta</taxon>
        <taxon>Tracheophyta</taxon>
        <taxon>Spermatophyta</taxon>
        <taxon>Magnoliopsida</taxon>
        <taxon>eudicotyledons</taxon>
        <taxon>Gunneridae</taxon>
        <taxon>Pentapetalae</taxon>
        <taxon>rosids</taxon>
        <taxon>malvids</taxon>
        <taxon>Sapindales</taxon>
        <taxon>Sapindaceae</taxon>
        <taxon>Hippocastanoideae</taxon>
        <taxon>Acereae</taxon>
        <taxon>Dipteronia</taxon>
    </lineage>
</organism>
<reference evidence="3" key="1">
    <citation type="journal article" date="2023" name="Plant J.">
        <title>Genome sequences and population genomics provide insights into the demographic history, inbreeding, and mutation load of two 'living fossil' tree species of Dipteronia.</title>
        <authorList>
            <person name="Feng Y."/>
            <person name="Comes H.P."/>
            <person name="Chen J."/>
            <person name="Zhu S."/>
            <person name="Lu R."/>
            <person name="Zhang X."/>
            <person name="Li P."/>
            <person name="Qiu J."/>
            <person name="Olsen K.M."/>
            <person name="Qiu Y."/>
        </authorList>
    </citation>
    <scope>NUCLEOTIDE SEQUENCE</scope>
    <source>
        <strain evidence="3">KIB01</strain>
    </source>
</reference>
<evidence type="ECO:0000313" key="3">
    <source>
        <dbReference type="EMBL" id="KAK2643078.1"/>
    </source>
</evidence>
<dbReference type="AlphaFoldDB" id="A0AAD9TW80"/>
<proteinExistence type="predicted"/>
<dbReference type="SUPFAM" id="SSF52540">
    <property type="entry name" value="P-loop containing nucleoside triphosphate hydrolases"/>
    <property type="match status" value="1"/>
</dbReference>
<dbReference type="InterPro" id="IPR050905">
    <property type="entry name" value="Plant_NBS-LRR"/>
</dbReference>
<sequence>MKTMLGPCLRRWQVNVLQSLALDVANRCEGLPIAIVTVAKALKGKKEQAWRTALLELQRPSLGNEGSVTAKTYACIRLSYNQLNSELKSIFLPCCTVGFTSDESVERLSRYGMGLNLFHTVRTMQEAWDKVITLVQELKNSSLLLEPFDDEQPPIHVHDVVRDVGRAIAIHDHNNYIVNDDVILRDLIEKNTLKNCTSIVLYNISELPEELDRQKLEFLYVKPKTRFSKIHDKFFKGMPNLGVVHLIEMVLSPLPASFHLLKKLRTLYLDGCHLGDTVDIGKMKNLKILVLSSKIKQLSEKIGELTRLKVLDLSHCNNLQFIPPNTISRLTQLEELYMPNTFDQWQGEASTSWSICLN</sequence>
<dbReference type="PRINTS" id="PR00364">
    <property type="entry name" value="DISEASERSIST"/>
</dbReference>
<accession>A0AAD9TW80</accession>
<dbReference type="Gene3D" id="3.80.10.10">
    <property type="entry name" value="Ribonuclease Inhibitor"/>
    <property type="match status" value="1"/>
</dbReference>
<dbReference type="GO" id="GO:0000166">
    <property type="term" value="F:nucleotide binding"/>
    <property type="evidence" value="ECO:0007669"/>
    <property type="project" value="UniProtKB-KW"/>
</dbReference>
<dbReference type="Gene3D" id="1.10.8.430">
    <property type="entry name" value="Helical domain of apoptotic protease-activating factors"/>
    <property type="match status" value="1"/>
</dbReference>
<dbReference type="SUPFAM" id="SSF52058">
    <property type="entry name" value="L domain-like"/>
    <property type="match status" value="1"/>
</dbReference>
<keyword evidence="4" id="KW-1185">Reference proteome</keyword>
<dbReference type="InterPro" id="IPR001611">
    <property type="entry name" value="Leu-rich_rpt"/>
</dbReference>
<comment type="caution">
    <text evidence="3">The sequence shown here is derived from an EMBL/GenBank/DDBJ whole genome shotgun (WGS) entry which is preliminary data.</text>
</comment>
<evidence type="ECO:0000256" key="1">
    <source>
        <dbReference type="ARBA" id="ARBA00022741"/>
    </source>
</evidence>
<dbReference type="GO" id="GO:0006952">
    <property type="term" value="P:defense response"/>
    <property type="evidence" value="ECO:0007669"/>
    <property type="project" value="UniProtKB-KW"/>
</dbReference>
<dbReference type="InterPro" id="IPR042197">
    <property type="entry name" value="Apaf_helical"/>
</dbReference>
<dbReference type="PANTHER" id="PTHR33463">
    <property type="entry name" value="NB-ARC DOMAIN-CONTAINING PROTEIN-RELATED"/>
    <property type="match status" value="1"/>
</dbReference>
<gene>
    <name evidence="3" type="ORF">Ddye_024841</name>
</gene>
<dbReference type="InterPro" id="IPR027417">
    <property type="entry name" value="P-loop_NTPase"/>
</dbReference>
<dbReference type="EMBL" id="JANJYI010000007">
    <property type="protein sequence ID" value="KAK2643078.1"/>
    <property type="molecule type" value="Genomic_DNA"/>
</dbReference>
<evidence type="ECO:0000313" key="4">
    <source>
        <dbReference type="Proteomes" id="UP001280121"/>
    </source>
</evidence>
<protein>
    <recommendedName>
        <fullName evidence="5">NB-ARC domain-containing protein</fullName>
    </recommendedName>
</protein>
<keyword evidence="2" id="KW-0611">Plant defense</keyword>
<evidence type="ECO:0008006" key="5">
    <source>
        <dbReference type="Google" id="ProtNLM"/>
    </source>
</evidence>
<dbReference type="PANTHER" id="PTHR33463:SF198">
    <property type="entry name" value="RPP4C3"/>
    <property type="match status" value="1"/>
</dbReference>
<dbReference type="Proteomes" id="UP001280121">
    <property type="component" value="Unassembled WGS sequence"/>
</dbReference>
<name>A0AAD9TW80_9ROSI</name>
<evidence type="ECO:0000256" key="2">
    <source>
        <dbReference type="ARBA" id="ARBA00022821"/>
    </source>
</evidence>
<dbReference type="Pfam" id="PF13855">
    <property type="entry name" value="LRR_8"/>
    <property type="match status" value="1"/>
</dbReference>
<keyword evidence="1" id="KW-0547">Nucleotide-binding</keyword>
<dbReference type="InterPro" id="IPR032675">
    <property type="entry name" value="LRR_dom_sf"/>
</dbReference>